<dbReference type="PANTHER" id="PTHR39192">
    <property type="entry name" value="IRON UPTAKE SYSTEM COMPONENT EFEO"/>
    <property type="match status" value="1"/>
</dbReference>
<feature type="domain" description="Imelysin-like" evidence="4">
    <location>
        <begin position="161"/>
        <end position="382"/>
    </location>
</feature>
<gene>
    <name evidence="5" type="ORF">P5G59_11705</name>
</gene>
<name>A0ABT8IYR9_9MICO</name>
<dbReference type="Gene3D" id="1.20.1420.20">
    <property type="entry name" value="M75 peptidase, HXXE motif"/>
    <property type="match status" value="1"/>
</dbReference>
<protein>
    <submittedName>
        <fullName evidence="5">EfeM/EfeO family lipoprotein</fullName>
    </submittedName>
</protein>
<comment type="subcellular location">
    <subcellularLocation>
        <location evidence="1">Cell envelope</location>
    </subcellularLocation>
</comment>
<dbReference type="PANTHER" id="PTHR39192:SF1">
    <property type="entry name" value="IRON UPTAKE SYSTEM COMPONENT EFEO"/>
    <property type="match status" value="1"/>
</dbReference>
<evidence type="ECO:0000256" key="1">
    <source>
        <dbReference type="ARBA" id="ARBA00004196"/>
    </source>
</evidence>
<dbReference type="EMBL" id="JAROCB010000003">
    <property type="protein sequence ID" value="MDN4597808.1"/>
    <property type="molecule type" value="Genomic_DNA"/>
</dbReference>
<evidence type="ECO:0000259" key="4">
    <source>
        <dbReference type="Pfam" id="PF09375"/>
    </source>
</evidence>
<reference evidence="5" key="1">
    <citation type="submission" date="2023-03" db="EMBL/GenBank/DDBJ databases">
        <title>MT1 and MT2 Draft Genomes of Novel Species.</title>
        <authorList>
            <person name="Venkateswaran K."/>
        </authorList>
    </citation>
    <scope>NUCLEOTIDE SEQUENCE</scope>
    <source>
        <strain evidence="5">F6_8S_P_1A</strain>
    </source>
</reference>
<evidence type="ECO:0000256" key="2">
    <source>
        <dbReference type="ARBA" id="ARBA00005989"/>
    </source>
</evidence>
<evidence type="ECO:0000313" key="6">
    <source>
        <dbReference type="Proteomes" id="UP001174210"/>
    </source>
</evidence>
<accession>A0ABT8IYR9</accession>
<sequence length="394" mass="40809">MSARARLTAILAVVGALVVVATVLAIALRPAATGAAAPTAFEVSAGMDDCGRGWGGDGHAAKVPGGEQTLTVTNTTVAGIEVYLQEVDSKRVYLDLENLGAGAHATVRVALAAGRYRVVCLPADMDPVRGPTVTVGTAPPGSPLTPGIVPVTRNDLIPVTKVYSDWVGSRIPVLRAQAAAVAADAEEGDLPAARRDWLTAHSTYQTLGGAYDAFGEVGEQLDGLPHGDPTGFHLVEAQLWQGAPASAVAASAQSLVALVDRLQTQFAEAQLDPGEVALRAHEIVEDAIQRTLTGADDAGSHTSLATVDAELSGAEAALAPLHDILASRYDRLAETQQALADAHRAVEAQRGADGTWTPLDAVARPTRERIDAALDRAVELLAPVAAICDPRREP</sequence>
<comment type="caution">
    <text evidence="5">The sequence shown here is derived from an EMBL/GenBank/DDBJ whole genome shotgun (WGS) entry which is preliminary data.</text>
</comment>
<dbReference type="InterPro" id="IPR034981">
    <property type="entry name" value="Imelysin-like_EfeO/Algp7"/>
</dbReference>
<organism evidence="5 6">
    <name type="scientific">Leifsonia virtsii</name>
    <dbReference type="NCBI Taxonomy" id="3035915"/>
    <lineage>
        <taxon>Bacteria</taxon>
        <taxon>Bacillati</taxon>
        <taxon>Actinomycetota</taxon>
        <taxon>Actinomycetes</taxon>
        <taxon>Micrococcales</taxon>
        <taxon>Microbacteriaceae</taxon>
        <taxon>Leifsonia</taxon>
    </lineage>
</organism>
<keyword evidence="6" id="KW-1185">Reference proteome</keyword>
<dbReference type="RefSeq" id="WP_301219085.1">
    <property type="nucleotide sequence ID" value="NZ_JAROCB010000003.1"/>
</dbReference>
<evidence type="ECO:0000313" key="5">
    <source>
        <dbReference type="EMBL" id="MDN4597808.1"/>
    </source>
</evidence>
<dbReference type="InterPro" id="IPR050894">
    <property type="entry name" value="EfeM/EfeO_iron_uptake"/>
</dbReference>
<comment type="similarity">
    <text evidence="2">Belongs to the EfeM/EfeO family.</text>
</comment>
<dbReference type="Pfam" id="PF09375">
    <property type="entry name" value="Peptidase_M75"/>
    <property type="match status" value="1"/>
</dbReference>
<dbReference type="InterPro" id="IPR038352">
    <property type="entry name" value="Imelysin_sf"/>
</dbReference>
<evidence type="ECO:0000256" key="3">
    <source>
        <dbReference type="ARBA" id="ARBA00022729"/>
    </source>
</evidence>
<keyword evidence="3" id="KW-0732">Signal</keyword>
<dbReference type="Proteomes" id="UP001174210">
    <property type="component" value="Unassembled WGS sequence"/>
</dbReference>
<proteinExistence type="inferred from homology"/>
<keyword evidence="5" id="KW-0449">Lipoprotein</keyword>
<dbReference type="InterPro" id="IPR018976">
    <property type="entry name" value="Imelysin-like"/>
</dbReference>
<dbReference type="CDD" id="cd14656">
    <property type="entry name" value="Imelysin-like_EfeO"/>
    <property type="match status" value="1"/>
</dbReference>